<dbReference type="Proteomes" id="UP000694551">
    <property type="component" value="Unplaced"/>
</dbReference>
<feature type="signal peptide" evidence="9">
    <location>
        <begin position="1"/>
        <end position="25"/>
    </location>
</feature>
<feature type="disulfide bond" evidence="8">
    <location>
        <begin position="31"/>
        <end position="109"/>
    </location>
</feature>
<proteinExistence type="inferred from homology"/>
<accession>A0A8D0FBM9</accession>
<sequence>PRVFGSPQLLALLTWLRWQPLGTRLLIPQQCNLAGSWKNDLGSKMYVSKVDDKGNFLGEYHTAVSSAQKPIEPSPLVGSQHLDEDGQCTFGFTVNWKFSDSTAVFVGQCFAEKGEEILQTSWLLREKVDSQSSNWKATRTGQNTFTRMC</sequence>
<evidence type="ECO:0000256" key="2">
    <source>
        <dbReference type="ARBA" id="ARBA00006297"/>
    </source>
</evidence>
<dbReference type="InterPro" id="IPR005468">
    <property type="entry name" value="Avidin/str"/>
</dbReference>
<comment type="function">
    <text evidence="9">Forms a strong non-covalent specific complex with biotin.</text>
</comment>
<feature type="chain" id="PRO_5041481306" description="Avidin" evidence="9">
    <location>
        <begin position="26"/>
        <end position="149"/>
    </location>
</feature>
<evidence type="ECO:0000256" key="3">
    <source>
        <dbReference type="ARBA" id="ARBA00022525"/>
    </source>
</evidence>
<comment type="subcellular location">
    <subcellularLocation>
        <location evidence="1 9">Secreted</location>
    </subcellularLocation>
</comment>
<evidence type="ECO:0000256" key="6">
    <source>
        <dbReference type="ARBA" id="ARBA00023180"/>
    </source>
</evidence>
<dbReference type="SUPFAM" id="SSF50876">
    <property type="entry name" value="Avidin/streptavidin"/>
    <property type="match status" value="1"/>
</dbReference>
<protein>
    <recommendedName>
        <fullName evidence="9">Avidin</fullName>
    </recommendedName>
</protein>
<dbReference type="InterPro" id="IPR005469">
    <property type="entry name" value="Avidin"/>
</dbReference>
<dbReference type="Gene3D" id="2.40.128.30">
    <property type="entry name" value="Avidin-like"/>
    <property type="match status" value="1"/>
</dbReference>
<dbReference type="PROSITE" id="PS51326">
    <property type="entry name" value="AVIDIN_2"/>
    <property type="match status" value="1"/>
</dbReference>
<dbReference type="Ensembl" id="ENSSOCT00000012955.1">
    <property type="protein sequence ID" value="ENSSOCP00000012610.1"/>
    <property type="gene ID" value="ENSSOCG00000009576.1"/>
</dbReference>
<keyword evidence="11" id="KW-1185">Reference proteome</keyword>
<dbReference type="AlphaFoldDB" id="A0A8D0FBM9"/>
<reference evidence="10" key="2">
    <citation type="submission" date="2025-09" db="UniProtKB">
        <authorList>
            <consortium name="Ensembl"/>
        </authorList>
    </citation>
    <scope>IDENTIFICATION</scope>
</reference>
<reference evidence="10" key="1">
    <citation type="submission" date="2025-08" db="UniProtKB">
        <authorList>
            <consortium name="Ensembl"/>
        </authorList>
    </citation>
    <scope>IDENTIFICATION</scope>
</reference>
<evidence type="ECO:0000256" key="9">
    <source>
        <dbReference type="RuleBase" id="RU369114"/>
    </source>
</evidence>
<comment type="similarity">
    <text evidence="2 9">Belongs to the avidin/streptavidin family.</text>
</comment>
<organism evidence="10 11">
    <name type="scientific">Strix occidentalis caurina</name>
    <name type="common">northern spotted owl</name>
    <dbReference type="NCBI Taxonomy" id="311401"/>
    <lineage>
        <taxon>Eukaryota</taxon>
        <taxon>Metazoa</taxon>
        <taxon>Chordata</taxon>
        <taxon>Craniata</taxon>
        <taxon>Vertebrata</taxon>
        <taxon>Euteleostomi</taxon>
        <taxon>Archelosauria</taxon>
        <taxon>Archosauria</taxon>
        <taxon>Dinosauria</taxon>
        <taxon>Saurischia</taxon>
        <taxon>Theropoda</taxon>
        <taxon>Coelurosauria</taxon>
        <taxon>Aves</taxon>
        <taxon>Neognathae</taxon>
        <taxon>Neoaves</taxon>
        <taxon>Telluraves</taxon>
        <taxon>Strigiformes</taxon>
        <taxon>Strigidae</taxon>
        <taxon>Strix</taxon>
    </lineage>
</organism>
<keyword evidence="5 8" id="KW-1015">Disulfide bond</keyword>
<evidence type="ECO:0000256" key="8">
    <source>
        <dbReference type="PIRSR" id="PIRSR605468-51"/>
    </source>
</evidence>
<dbReference type="InterPro" id="IPR036896">
    <property type="entry name" value="Avidin-like_sf"/>
</dbReference>
<keyword evidence="6 9" id="KW-0325">Glycoprotein</keyword>
<evidence type="ECO:0000256" key="7">
    <source>
        <dbReference type="ARBA" id="ARBA00023267"/>
    </source>
</evidence>
<evidence type="ECO:0000256" key="1">
    <source>
        <dbReference type="ARBA" id="ARBA00004613"/>
    </source>
</evidence>
<evidence type="ECO:0000313" key="11">
    <source>
        <dbReference type="Proteomes" id="UP000694551"/>
    </source>
</evidence>
<dbReference type="GO" id="GO:0005576">
    <property type="term" value="C:extracellular region"/>
    <property type="evidence" value="ECO:0007669"/>
    <property type="project" value="UniProtKB-SubCell"/>
</dbReference>
<comment type="subunit">
    <text evidence="9">Homotetramer.</text>
</comment>
<keyword evidence="7 9" id="KW-0092">Biotin</keyword>
<dbReference type="PRINTS" id="PR00709">
    <property type="entry name" value="AVIDIN"/>
</dbReference>
<dbReference type="PANTHER" id="PTHR34399">
    <property type="entry name" value="AVIDIN-RELATED"/>
    <property type="match status" value="1"/>
</dbReference>
<dbReference type="Pfam" id="PF01382">
    <property type="entry name" value="Avidin"/>
    <property type="match status" value="1"/>
</dbReference>
<dbReference type="PANTHER" id="PTHR34399:SF3">
    <property type="entry name" value="AVID PROTEIN-RELATED"/>
    <property type="match status" value="1"/>
</dbReference>
<evidence type="ECO:0000256" key="4">
    <source>
        <dbReference type="ARBA" id="ARBA00022729"/>
    </source>
</evidence>
<dbReference type="GO" id="GO:0009374">
    <property type="term" value="F:biotin binding"/>
    <property type="evidence" value="ECO:0007669"/>
    <property type="project" value="UniProtKB-UniRule"/>
</dbReference>
<keyword evidence="3 9" id="KW-0964">Secreted</keyword>
<evidence type="ECO:0000256" key="5">
    <source>
        <dbReference type="ARBA" id="ARBA00023157"/>
    </source>
</evidence>
<name>A0A8D0FBM9_STROC</name>
<evidence type="ECO:0000313" key="10">
    <source>
        <dbReference type="Ensembl" id="ENSSOCP00000012610.1"/>
    </source>
</evidence>
<keyword evidence="4 9" id="KW-0732">Signal</keyword>
<dbReference type="InterPro" id="IPR051764">
    <property type="entry name" value="Avidin/Streptavidin-rel"/>
</dbReference>